<gene>
    <name evidence="1" type="ORF">JMUB3870_0529</name>
</gene>
<dbReference type="AlphaFoldDB" id="A0A510JYH6"/>
<dbReference type="EMBL" id="AP019831">
    <property type="protein sequence ID" value="BBM44422.1"/>
    <property type="molecule type" value="Genomic_DNA"/>
</dbReference>
<accession>A0A510JYH6</accession>
<proteinExistence type="predicted"/>
<organism evidence="1 2">
    <name type="scientific">Leptotrichia trevisanii</name>
    <dbReference type="NCBI Taxonomy" id="109328"/>
    <lineage>
        <taxon>Bacteria</taxon>
        <taxon>Fusobacteriati</taxon>
        <taxon>Fusobacteriota</taxon>
        <taxon>Fusobacteriia</taxon>
        <taxon>Fusobacteriales</taxon>
        <taxon>Leptotrichiaceae</taxon>
        <taxon>Leptotrichia</taxon>
    </lineage>
</organism>
<dbReference type="RefSeq" id="WP_155282426.1">
    <property type="nucleotide sequence ID" value="NZ_AP019831.1"/>
</dbReference>
<name>A0A510JYH6_9FUSO</name>
<dbReference type="Proteomes" id="UP000422644">
    <property type="component" value="Chromosome"/>
</dbReference>
<sequence>MKKFILLGIMILSFIIQAESLGKGDVYCLGIGKSTKTKDGIKFKAKLCRIGSDKLRNVTVYHNSHLIWDKYDVNKKLIYASSGSEGIFYNSDTGILNIEIIDPISRMAADTGSIFSVTDREMREVWQSRIVKNDLIEVYGNTLGIPTVSEKEYEREYDYGDY</sequence>
<keyword evidence="2" id="KW-1185">Reference proteome</keyword>
<protein>
    <submittedName>
        <fullName evidence="1">Uncharacterized protein</fullName>
    </submittedName>
</protein>
<evidence type="ECO:0000313" key="2">
    <source>
        <dbReference type="Proteomes" id="UP000422644"/>
    </source>
</evidence>
<reference evidence="1 2" key="1">
    <citation type="submission" date="2019-07" db="EMBL/GenBank/DDBJ databases">
        <title>Complete Genome Sequence of Leptotrichia trevisanii Strain JMUB3870.</title>
        <authorList>
            <person name="Watanabe S."/>
            <person name="Cui L."/>
        </authorList>
    </citation>
    <scope>NUCLEOTIDE SEQUENCE [LARGE SCALE GENOMIC DNA]</scope>
    <source>
        <strain evidence="1 2">JMUB3870</strain>
    </source>
</reference>
<evidence type="ECO:0000313" key="1">
    <source>
        <dbReference type="EMBL" id="BBM44422.1"/>
    </source>
</evidence>
<dbReference type="OrthoDB" id="81867at2"/>